<evidence type="ECO:0000313" key="2">
    <source>
        <dbReference type="Proteomes" id="UP001524501"/>
    </source>
</evidence>
<gene>
    <name evidence="1" type="ORF">NOF53_27125</name>
</gene>
<accession>A0ABT1QKF5</accession>
<dbReference type="RefSeq" id="WP_255974708.1">
    <property type="nucleotide sequence ID" value="NZ_JANFQF010000040.1"/>
</dbReference>
<sequence>MPARRAALSELTDAEFVRAVLKELDSRRSFSTVRDQLGTLLAMGPTLTGATEAGVGQLVEDALARARTLMAEQMLVLEQPLFTAVEVSQVLGARGGGNRTAAARVRARGDIIGLEVQGRFLFPAFQFDIAQARVHPVVAEINQLLDALTEPWGVARWWLTTQDRTTPTDLIGRGEKRLRALAAATAAAG</sequence>
<reference evidence="1 2" key="1">
    <citation type="submission" date="2022-07" db="EMBL/GenBank/DDBJ databases">
        <title>Degradation activity of malathion, p-nitrophenol and potential low-temperature adaptation strategy of Rhodococcus sp. FXJ9.536.</title>
        <authorList>
            <person name="Huang J."/>
            <person name="Huang Y."/>
        </authorList>
    </citation>
    <scope>NUCLEOTIDE SEQUENCE [LARGE SCALE GENOMIC DNA]</scope>
    <source>
        <strain evidence="1 2">FXJ9.536</strain>
    </source>
</reference>
<protein>
    <submittedName>
        <fullName evidence="1">Uncharacterized protein</fullName>
    </submittedName>
</protein>
<comment type="caution">
    <text evidence="1">The sequence shown here is derived from an EMBL/GenBank/DDBJ whole genome shotgun (WGS) entry which is preliminary data.</text>
</comment>
<proteinExistence type="predicted"/>
<dbReference type="Proteomes" id="UP001524501">
    <property type="component" value="Unassembled WGS sequence"/>
</dbReference>
<keyword evidence="2" id="KW-1185">Reference proteome</keyword>
<dbReference type="EMBL" id="JANFQF010000040">
    <property type="protein sequence ID" value="MCQ4122779.1"/>
    <property type="molecule type" value="Genomic_DNA"/>
</dbReference>
<evidence type="ECO:0000313" key="1">
    <source>
        <dbReference type="EMBL" id="MCQ4122779.1"/>
    </source>
</evidence>
<name>A0ABT1QKF5_9NOCA</name>
<organism evidence="1 2">
    <name type="scientific">Rhodococcus tibetensis</name>
    <dbReference type="NCBI Taxonomy" id="2965064"/>
    <lineage>
        <taxon>Bacteria</taxon>
        <taxon>Bacillati</taxon>
        <taxon>Actinomycetota</taxon>
        <taxon>Actinomycetes</taxon>
        <taxon>Mycobacteriales</taxon>
        <taxon>Nocardiaceae</taxon>
        <taxon>Rhodococcus</taxon>
    </lineage>
</organism>